<protein>
    <recommendedName>
        <fullName evidence="5">Ribosomal large subunit pseudouridine synthase D</fullName>
        <ecNumber evidence="4">5.4.99.23</ecNumber>
    </recommendedName>
    <alternativeName>
        <fullName evidence="6">23S rRNA pseudouridine(1911/1915/1917) synthase</fullName>
    </alternativeName>
    <alternativeName>
        <fullName evidence="7">rRNA pseudouridylate synthase D</fullName>
    </alternativeName>
    <alternativeName>
        <fullName evidence="8">rRNA-uridine isomerase D</fullName>
    </alternativeName>
</protein>
<dbReference type="CDD" id="cd02869">
    <property type="entry name" value="PseudoU_synth_RluA_like"/>
    <property type="match status" value="1"/>
</dbReference>
<gene>
    <name evidence="12" type="ORF">SAMN02744035_02178</name>
</gene>
<evidence type="ECO:0000256" key="6">
    <source>
        <dbReference type="ARBA" id="ARBA00042264"/>
    </source>
</evidence>
<reference evidence="12 13" key="1">
    <citation type="submission" date="2016-11" db="EMBL/GenBank/DDBJ databases">
        <authorList>
            <person name="Varghese N."/>
            <person name="Submissions S."/>
        </authorList>
    </citation>
    <scope>NUCLEOTIDE SEQUENCE [LARGE SCALE GENOMIC DNA]</scope>
    <source>
        <strain evidence="12 13">DSM 16310</strain>
    </source>
</reference>
<dbReference type="Pfam" id="PF01479">
    <property type="entry name" value="S4"/>
    <property type="match status" value="1"/>
</dbReference>
<dbReference type="CDD" id="cd00165">
    <property type="entry name" value="S4"/>
    <property type="match status" value="1"/>
</dbReference>
<dbReference type="PROSITE" id="PS50889">
    <property type="entry name" value="S4"/>
    <property type="match status" value="1"/>
</dbReference>
<dbReference type="EMBL" id="FQYZ01000006">
    <property type="protein sequence ID" value="SHI96917.1"/>
    <property type="molecule type" value="Genomic_DNA"/>
</dbReference>
<evidence type="ECO:0000256" key="1">
    <source>
        <dbReference type="ARBA" id="ARBA00010876"/>
    </source>
</evidence>
<dbReference type="PANTHER" id="PTHR21600">
    <property type="entry name" value="MITOCHONDRIAL RNA PSEUDOURIDINE SYNTHASE"/>
    <property type="match status" value="1"/>
</dbReference>
<name>A0ABY1ICE4_9RHOB</name>
<evidence type="ECO:0000313" key="13">
    <source>
        <dbReference type="Proteomes" id="UP000184408"/>
    </source>
</evidence>
<dbReference type="InterPro" id="IPR006225">
    <property type="entry name" value="PsdUridine_synth_RluC/D"/>
</dbReference>
<comment type="caution">
    <text evidence="12">The sequence shown here is derived from an EMBL/GenBank/DDBJ whole genome shotgun (WGS) entry which is preliminary data.</text>
</comment>
<evidence type="ECO:0000256" key="4">
    <source>
        <dbReference type="ARBA" id="ARBA00038942"/>
    </source>
</evidence>
<sequence length="444" mass="47953">MSLSAHDSRHLSYWLSNGTSWRSAPSLPKNNTRASSVTTIHQPCPCVTACATVPSGSCNASGAVTGVGKRVTSRPTTIITPRIITPVNTVTSVLSRRRWGGNSGKSSLADTRVTFVIGENPPARLDKAIARDVPEQAHLSRSRLARLVADAAVQVNGTVVTDPRARLTEGDEIAITVEITQDLETRPEDIPLDIRHEDDDLIVIHKPVGMVVHPAPGSPGGTLVNALLHHFDGRLSGVGGEKRPGIVHRIDKDTSGLLVVAKSDAAHHGLAKQFEKHTVHRRYLALCYGVPSASDPRLRGVKGTSFEPGNILKITTMLARHKTDRQRQAVLFTGGRHAVTRVRIVEDFGAAALVECWLETGRTHQIRVHMAHAGHALIGDQTYGGRRKLPKGHPGLEDVLRFPRQALHAAELGFVHPVTEEDMRFAADMPADMQALQDALTGSA</sequence>
<dbReference type="InterPro" id="IPR006224">
    <property type="entry name" value="PsdUridine_synth_RluA-like_CS"/>
</dbReference>
<evidence type="ECO:0000313" key="12">
    <source>
        <dbReference type="EMBL" id="SHI96917.1"/>
    </source>
</evidence>
<dbReference type="PANTHER" id="PTHR21600:SF44">
    <property type="entry name" value="RIBOSOMAL LARGE SUBUNIT PSEUDOURIDINE SYNTHASE D"/>
    <property type="match status" value="1"/>
</dbReference>
<keyword evidence="9" id="KW-0694">RNA-binding</keyword>
<dbReference type="SUPFAM" id="SSF55174">
    <property type="entry name" value="Alpha-L RNA-binding motif"/>
    <property type="match status" value="1"/>
</dbReference>
<dbReference type="Gene3D" id="3.30.2350.10">
    <property type="entry name" value="Pseudouridine synthase"/>
    <property type="match status" value="1"/>
</dbReference>
<evidence type="ECO:0000256" key="9">
    <source>
        <dbReference type="PROSITE-ProRule" id="PRU00182"/>
    </source>
</evidence>
<dbReference type="Gene3D" id="3.10.290.10">
    <property type="entry name" value="RNA-binding S4 domain"/>
    <property type="match status" value="1"/>
</dbReference>
<feature type="domain" description="Pseudouridine synthase RsuA/RluA-like" evidence="10">
    <location>
        <begin position="200"/>
        <end position="372"/>
    </location>
</feature>
<accession>A0ABY1ICE4</accession>
<evidence type="ECO:0000259" key="10">
    <source>
        <dbReference type="Pfam" id="PF00849"/>
    </source>
</evidence>
<dbReference type="InterPro" id="IPR036986">
    <property type="entry name" value="S4_RNA-bd_sf"/>
</dbReference>
<dbReference type="Pfam" id="PF00849">
    <property type="entry name" value="PseudoU_synth_2"/>
    <property type="match status" value="1"/>
</dbReference>
<dbReference type="InterPro" id="IPR006145">
    <property type="entry name" value="PsdUridine_synth_RsuA/RluA"/>
</dbReference>
<dbReference type="SUPFAM" id="SSF55120">
    <property type="entry name" value="Pseudouridine synthase"/>
    <property type="match status" value="1"/>
</dbReference>
<evidence type="ECO:0000256" key="8">
    <source>
        <dbReference type="ARBA" id="ARBA00043148"/>
    </source>
</evidence>
<proteinExistence type="inferred from homology"/>
<dbReference type="InterPro" id="IPR050188">
    <property type="entry name" value="RluA_PseudoU_synthase"/>
</dbReference>
<evidence type="ECO:0000256" key="2">
    <source>
        <dbReference type="ARBA" id="ARBA00023235"/>
    </source>
</evidence>
<evidence type="ECO:0000256" key="5">
    <source>
        <dbReference type="ARBA" id="ARBA00040039"/>
    </source>
</evidence>
<evidence type="ECO:0000259" key="11">
    <source>
        <dbReference type="Pfam" id="PF01479"/>
    </source>
</evidence>
<comment type="similarity">
    <text evidence="1">Belongs to the pseudouridine synthase RluA family.</text>
</comment>
<comment type="catalytic activity">
    <reaction evidence="3">
        <text>uridine(1911/1915/1917) in 23S rRNA = pseudouridine(1911/1915/1917) in 23S rRNA</text>
        <dbReference type="Rhea" id="RHEA:42524"/>
        <dbReference type="Rhea" id="RHEA-COMP:10097"/>
        <dbReference type="Rhea" id="RHEA-COMP:10098"/>
        <dbReference type="ChEBI" id="CHEBI:65314"/>
        <dbReference type="ChEBI" id="CHEBI:65315"/>
        <dbReference type="EC" id="5.4.99.23"/>
    </reaction>
</comment>
<dbReference type="Proteomes" id="UP000184408">
    <property type="component" value="Unassembled WGS sequence"/>
</dbReference>
<dbReference type="PROSITE" id="PS01129">
    <property type="entry name" value="PSI_RLU"/>
    <property type="match status" value="1"/>
</dbReference>
<feature type="domain" description="RNA-binding S4" evidence="11">
    <location>
        <begin position="139"/>
        <end position="173"/>
    </location>
</feature>
<dbReference type="InterPro" id="IPR020103">
    <property type="entry name" value="PsdUridine_synth_cat_dom_sf"/>
</dbReference>
<evidence type="ECO:0000256" key="3">
    <source>
        <dbReference type="ARBA" id="ARBA00036882"/>
    </source>
</evidence>
<keyword evidence="2" id="KW-0413">Isomerase</keyword>
<keyword evidence="13" id="KW-1185">Reference proteome</keyword>
<evidence type="ECO:0000256" key="7">
    <source>
        <dbReference type="ARBA" id="ARBA00042840"/>
    </source>
</evidence>
<dbReference type="NCBIfam" id="TIGR00005">
    <property type="entry name" value="rluA_subfam"/>
    <property type="match status" value="1"/>
</dbReference>
<organism evidence="12 13">
    <name type="scientific">Thalassobacter stenotrophicus DSM 16310</name>
    <dbReference type="NCBI Taxonomy" id="1123361"/>
    <lineage>
        <taxon>Bacteria</taxon>
        <taxon>Pseudomonadati</taxon>
        <taxon>Pseudomonadota</taxon>
        <taxon>Alphaproteobacteria</taxon>
        <taxon>Rhodobacterales</taxon>
        <taxon>Roseobacteraceae</taxon>
        <taxon>Thalassobacter</taxon>
    </lineage>
</organism>
<dbReference type="InterPro" id="IPR002942">
    <property type="entry name" value="S4_RNA-bd"/>
</dbReference>
<dbReference type="EC" id="5.4.99.23" evidence="4"/>